<dbReference type="PANTHER" id="PTHR21660:SF56">
    <property type="entry name" value="THIOESTERASE DOMAIN-CONTAINING PROTEIN"/>
    <property type="match status" value="1"/>
</dbReference>
<accession>A0A0N0DWK6</accession>
<gene>
    <name evidence="3" type="ORF">ABB37_04137</name>
</gene>
<dbReference type="RefSeq" id="XP_015660329.1">
    <property type="nucleotide sequence ID" value="XM_015801709.1"/>
</dbReference>
<dbReference type="EMBL" id="LGTL01000006">
    <property type="protein sequence ID" value="KPA81892.1"/>
    <property type="molecule type" value="Genomic_DNA"/>
</dbReference>
<comment type="caution">
    <text evidence="3">The sequence shown here is derived from an EMBL/GenBank/DDBJ whole genome shotgun (WGS) entry which is preliminary data.</text>
</comment>
<dbReference type="Pfam" id="PF03061">
    <property type="entry name" value="4HBT"/>
    <property type="match status" value="1"/>
</dbReference>
<dbReference type="SUPFAM" id="SSF54637">
    <property type="entry name" value="Thioesterase/thiol ester dehydrase-isomerase"/>
    <property type="match status" value="1"/>
</dbReference>
<dbReference type="InterPro" id="IPR039298">
    <property type="entry name" value="ACOT13"/>
</dbReference>
<dbReference type="OMA" id="FEDKKCN"/>
<dbReference type="VEuPathDB" id="TriTrypDB:LpyrH10_06_5070"/>
<dbReference type="RefSeq" id="XP_015660330.1">
    <property type="nucleotide sequence ID" value="XM_015801710.1"/>
</dbReference>
<dbReference type="AlphaFoldDB" id="A0A0N0DWK6"/>
<protein>
    <recommendedName>
        <fullName evidence="2">Thioesterase domain-containing protein</fullName>
    </recommendedName>
</protein>
<evidence type="ECO:0000313" key="4">
    <source>
        <dbReference type="Proteomes" id="UP000037923"/>
    </source>
</evidence>
<evidence type="ECO:0000313" key="3">
    <source>
        <dbReference type="EMBL" id="KPA81892.1"/>
    </source>
</evidence>
<reference evidence="3 4" key="1">
    <citation type="submission" date="2015-07" db="EMBL/GenBank/DDBJ databases">
        <title>High-quality genome of monoxenous trypanosomatid Leptomonas pyrrhocoris.</title>
        <authorList>
            <person name="Flegontov P."/>
            <person name="Butenko A."/>
            <person name="Firsov S."/>
            <person name="Vlcek C."/>
            <person name="Logacheva M.D."/>
            <person name="Field M."/>
            <person name="Filatov D."/>
            <person name="Flegontova O."/>
            <person name="Gerasimov E."/>
            <person name="Jackson A.P."/>
            <person name="Kelly S."/>
            <person name="Opperdoes F."/>
            <person name="O'Reilly A."/>
            <person name="Votypka J."/>
            <person name="Yurchenko V."/>
            <person name="Lukes J."/>
        </authorList>
    </citation>
    <scope>NUCLEOTIDE SEQUENCE [LARGE SCALE GENOMIC DNA]</scope>
    <source>
        <strain evidence="3">H10</strain>
    </source>
</reference>
<dbReference type="GeneID" id="26904428"/>
<evidence type="ECO:0000256" key="1">
    <source>
        <dbReference type="ARBA" id="ARBA00008324"/>
    </source>
</evidence>
<dbReference type="RefSeq" id="XP_015660332.1">
    <property type="nucleotide sequence ID" value="XM_015801712.1"/>
</dbReference>
<dbReference type="EMBL" id="LGTL01000006">
    <property type="protein sequence ID" value="KPA81891.1"/>
    <property type="molecule type" value="Genomic_DNA"/>
</dbReference>
<proteinExistence type="inferred from homology"/>
<dbReference type="EMBL" id="LGTL01000006">
    <property type="protein sequence ID" value="KPA81890.1"/>
    <property type="molecule type" value="Genomic_DNA"/>
</dbReference>
<dbReference type="InterPro" id="IPR029069">
    <property type="entry name" value="HotDog_dom_sf"/>
</dbReference>
<keyword evidence="4" id="KW-1185">Reference proteome</keyword>
<dbReference type="CDD" id="cd03443">
    <property type="entry name" value="PaaI_thioesterase"/>
    <property type="match status" value="1"/>
</dbReference>
<comment type="similarity">
    <text evidence="1">Belongs to the thioesterase PaaI family.</text>
</comment>
<sequence length="156" mass="17315">MMQATRFALNSVAIQQATAAARRVMDHPQNYTTHLLSTVLFSPDLIRERPEGTLVFPWRPEQGCRNGFKSVHGGAISTLADAFTKMHVRAYLPDKPVKSVSFDISFLSAVFENTKCSCVTRLVHQSNDIVFTDFSFEDEDSGAVYARGTHVLSTGE</sequence>
<dbReference type="Gene3D" id="3.10.129.10">
    <property type="entry name" value="Hotdog Thioesterase"/>
    <property type="match status" value="1"/>
</dbReference>
<dbReference type="GO" id="GO:0047617">
    <property type="term" value="F:fatty acyl-CoA hydrolase activity"/>
    <property type="evidence" value="ECO:0007669"/>
    <property type="project" value="InterPro"/>
</dbReference>
<dbReference type="PANTHER" id="PTHR21660">
    <property type="entry name" value="THIOESTERASE SUPERFAMILY MEMBER-RELATED"/>
    <property type="match status" value="1"/>
</dbReference>
<dbReference type="OrthoDB" id="46529at2759"/>
<dbReference type="EMBL" id="LGTL01000006">
    <property type="protein sequence ID" value="KPA81893.1"/>
    <property type="molecule type" value="Genomic_DNA"/>
</dbReference>
<dbReference type="Proteomes" id="UP000037923">
    <property type="component" value="Unassembled WGS sequence"/>
</dbReference>
<organism evidence="3 4">
    <name type="scientific">Leptomonas pyrrhocoris</name>
    <name type="common">Firebug parasite</name>
    <dbReference type="NCBI Taxonomy" id="157538"/>
    <lineage>
        <taxon>Eukaryota</taxon>
        <taxon>Discoba</taxon>
        <taxon>Euglenozoa</taxon>
        <taxon>Kinetoplastea</taxon>
        <taxon>Metakinetoplastina</taxon>
        <taxon>Trypanosomatida</taxon>
        <taxon>Trypanosomatidae</taxon>
        <taxon>Leishmaniinae</taxon>
        <taxon>Leptomonas</taxon>
    </lineage>
</organism>
<dbReference type="InterPro" id="IPR006683">
    <property type="entry name" value="Thioestr_dom"/>
</dbReference>
<feature type="domain" description="Thioesterase" evidence="2">
    <location>
        <begin position="69"/>
        <end position="142"/>
    </location>
</feature>
<evidence type="ECO:0000259" key="2">
    <source>
        <dbReference type="Pfam" id="PF03061"/>
    </source>
</evidence>
<dbReference type="RefSeq" id="XP_015660331.1">
    <property type="nucleotide sequence ID" value="XM_015801711.1"/>
</dbReference>
<name>A0A0N0DWK6_LEPPY</name>